<sequence length="101" mass="11561">MIKFDAELMFEAELRPYRPIVERRGAYIDILLKLERGGAEWPAELADPGALIICDSAGEPIQYVVLDEGCDSEYKFTENEKEQLRRYIETERLVERAGPPG</sequence>
<dbReference type="AlphaFoldDB" id="A0A2V5KXF2"/>
<evidence type="ECO:0000313" key="2">
    <source>
        <dbReference type="Proteomes" id="UP000247476"/>
    </source>
</evidence>
<keyword evidence="2" id="KW-1185">Reference proteome</keyword>
<gene>
    <name evidence="1" type="ORF">DLM86_13550</name>
</gene>
<proteinExistence type="predicted"/>
<name>A0A2V5KXF2_9BACL</name>
<accession>A0A2V5KXF2</accession>
<dbReference type="Proteomes" id="UP000247476">
    <property type="component" value="Unassembled WGS sequence"/>
</dbReference>
<dbReference type="OrthoDB" id="2930633at2"/>
<dbReference type="RefSeq" id="WP_110840544.1">
    <property type="nucleotide sequence ID" value="NZ_QJVJ01000005.1"/>
</dbReference>
<evidence type="ECO:0000313" key="1">
    <source>
        <dbReference type="EMBL" id="PYI54486.1"/>
    </source>
</evidence>
<comment type="caution">
    <text evidence="1">The sequence shown here is derived from an EMBL/GenBank/DDBJ whole genome shotgun (WGS) entry which is preliminary data.</text>
</comment>
<organism evidence="1 2">
    <name type="scientific">Paenibacillus flagellatus</name>
    <dbReference type="NCBI Taxonomy" id="2211139"/>
    <lineage>
        <taxon>Bacteria</taxon>
        <taxon>Bacillati</taxon>
        <taxon>Bacillota</taxon>
        <taxon>Bacilli</taxon>
        <taxon>Bacillales</taxon>
        <taxon>Paenibacillaceae</taxon>
        <taxon>Paenibacillus</taxon>
    </lineage>
</organism>
<reference evidence="1 2" key="1">
    <citation type="submission" date="2018-05" db="EMBL/GenBank/DDBJ databases">
        <title>Paenibacillus flagellatus sp. nov., isolated from selenium mineral soil.</title>
        <authorList>
            <person name="Dai X."/>
        </authorList>
    </citation>
    <scope>NUCLEOTIDE SEQUENCE [LARGE SCALE GENOMIC DNA]</scope>
    <source>
        <strain evidence="1 2">DXL2</strain>
    </source>
</reference>
<protein>
    <submittedName>
        <fullName evidence="1">Uncharacterized protein</fullName>
    </submittedName>
</protein>
<dbReference type="EMBL" id="QJVJ01000005">
    <property type="protein sequence ID" value="PYI54486.1"/>
    <property type="molecule type" value="Genomic_DNA"/>
</dbReference>